<dbReference type="AlphaFoldDB" id="A0AAV5LWG2"/>
<dbReference type="Gene3D" id="1.20.5.340">
    <property type="match status" value="1"/>
</dbReference>
<evidence type="ECO:0000256" key="8">
    <source>
        <dbReference type="SAM" id="Coils"/>
    </source>
</evidence>
<reference evidence="9 10" key="1">
    <citation type="journal article" date="2021" name="Commun. Biol.">
        <title>The genome of Shorea leprosula (Dipterocarpaceae) highlights the ecological relevance of drought in aseasonal tropical rainforests.</title>
        <authorList>
            <person name="Ng K.K.S."/>
            <person name="Kobayashi M.J."/>
            <person name="Fawcett J.A."/>
            <person name="Hatakeyama M."/>
            <person name="Paape T."/>
            <person name="Ng C.H."/>
            <person name="Ang C.C."/>
            <person name="Tnah L.H."/>
            <person name="Lee C.T."/>
            <person name="Nishiyama T."/>
            <person name="Sese J."/>
            <person name="O'Brien M.J."/>
            <person name="Copetti D."/>
            <person name="Mohd Noor M.I."/>
            <person name="Ong R.C."/>
            <person name="Putra M."/>
            <person name="Sireger I.Z."/>
            <person name="Indrioko S."/>
            <person name="Kosugi Y."/>
            <person name="Izuno A."/>
            <person name="Isagi Y."/>
            <person name="Lee S.L."/>
            <person name="Shimizu K.K."/>
        </authorList>
    </citation>
    <scope>NUCLEOTIDE SEQUENCE [LARGE SCALE GENOMIC DNA]</scope>
    <source>
        <strain evidence="9">214</strain>
    </source>
</reference>
<comment type="caution">
    <text evidence="9">The sequence shown here is derived from an EMBL/GenBank/DDBJ whole genome shotgun (WGS) entry which is preliminary data.</text>
</comment>
<dbReference type="Proteomes" id="UP001054252">
    <property type="component" value="Unassembled WGS sequence"/>
</dbReference>
<evidence type="ECO:0000256" key="6">
    <source>
        <dbReference type="ARBA" id="ARBA00023128"/>
    </source>
</evidence>
<evidence type="ECO:0000313" key="10">
    <source>
        <dbReference type="Proteomes" id="UP001054252"/>
    </source>
</evidence>
<dbReference type="InterPro" id="IPR024461">
    <property type="entry name" value="CCDC90-like"/>
</dbReference>
<keyword evidence="4" id="KW-1133">Transmembrane helix</keyword>
<keyword evidence="3" id="KW-0812">Transmembrane</keyword>
<gene>
    <name evidence="9" type="ORF">SLEP1_g49035</name>
</gene>
<evidence type="ECO:0000256" key="1">
    <source>
        <dbReference type="ARBA" id="ARBA00004173"/>
    </source>
</evidence>
<evidence type="ECO:0000256" key="7">
    <source>
        <dbReference type="ARBA" id="ARBA00023136"/>
    </source>
</evidence>
<proteinExistence type="predicted"/>
<dbReference type="GO" id="GO:0005739">
    <property type="term" value="C:mitochondrion"/>
    <property type="evidence" value="ECO:0007669"/>
    <property type="project" value="UniProtKB-SubCell"/>
</dbReference>
<keyword evidence="10" id="KW-1185">Reference proteome</keyword>
<evidence type="ECO:0000256" key="5">
    <source>
        <dbReference type="ARBA" id="ARBA00023054"/>
    </source>
</evidence>
<organism evidence="9 10">
    <name type="scientific">Rubroshorea leprosula</name>
    <dbReference type="NCBI Taxonomy" id="152421"/>
    <lineage>
        <taxon>Eukaryota</taxon>
        <taxon>Viridiplantae</taxon>
        <taxon>Streptophyta</taxon>
        <taxon>Embryophyta</taxon>
        <taxon>Tracheophyta</taxon>
        <taxon>Spermatophyta</taxon>
        <taxon>Magnoliopsida</taxon>
        <taxon>eudicotyledons</taxon>
        <taxon>Gunneridae</taxon>
        <taxon>Pentapetalae</taxon>
        <taxon>rosids</taxon>
        <taxon>malvids</taxon>
        <taxon>Malvales</taxon>
        <taxon>Dipterocarpaceae</taxon>
        <taxon>Rubroshorea</taxon>
    </lineage>
</organism>
<dbReference type="PANTHER" id="PTHR14360">
    <property type="entry name" value="PROTEIN FMP32, MITOCHONDRIAL"/>
    <property type="match status" value="1"/>
</dbReference>
<dbReference type="PANTHER" id="PTHR14360:SF27">
    <property type="entry name" value="COILED-COIL 90B-LIKE PROTEIN (DUF1640)"/>
    <property type="match status" value="1"/>
</dbReference>
<dbReference type="Pfam" id="PF07798">
    <property type="entry name" value="CCDC90-like"/>
    <property type="match status" value="1"/>
</dbReference>
<protein>
    <submittedName>
        <fullName evidence="9">Uncharacterized protein</fullName>
    </submittedName>
</protein>
<comment type="subcellular location">
    <subcellularLocation>
        <location evidence="2">Membrane</location>
    </subcellularLocation>
    <subcellularLocation>
        <location evidence="1">Mitochondrion</location>
    </subcellularLocation>
</comment>
<feature type="coiled-coil region" evidence="8">
    <location>
        <begin position="147"/>
        <end position="225"/>
    </location>
</feature>
<evidence type="ECO:0000313" key="9">
    <source>
        <dbReference type="EMBL" id="GKV41518.1"/>
    </source>
</evidence>
<evidence type="ECO:0000256" key="2">
    <source>
        <dbReference type="ARBA" id="ARBA00004370"/>
    </source>
</evidence>
<dbReference type="EMBL" id="BPVZ01000150">
    <property type="protein sequence ID" value="GKV41518.1"/>
    <property type="molecule type" value="Genomic_DNA"/>
</dbReference>
<evidence type="ECO:0000256" key="3">
    <source>
        <dbReference type="ARBA" id="ARBA00022692"/>
    </source>
</evidence>
<keyword evidence="5 8" id="KW-0175">Coiled coil</keyword>
<dbReference type="GO" id="GO:0016020">
    <property type="term" value="C:membrane"/>
    <property type="evidence" value="ECO:0007669"/>
    <property type="project" value="UniProtKB-SubCell"/>
</dbReference>
<dbReference type="FunFam" id="1.20.5.340:FF:000029">
    <property type="entry name" value="Coiled-coil domain-containing protein 90-like"/>
    <property type="match status" value="1"/>
</dbReference>
<accession>A0AAV5LWG2</accession>
<evidence type="ECO:0000256" key="4">
    <source>
        <dbReference type="ARBA" id="ARBA00022989"/>
    </source>
</evidence>
<keyword evidence="7" id="KW-0472">Membrane</keyword>
<name>A0AAV5LWG2_9ROSI</name>
<keyword evidence="6" id="KW-0496">Mitochondrion</keyword>
<sequence>MATAAACKRVTQIGINSGVSVARFRGFGSPTAVSPPDKPAFDPSSIPFSAPYRHCDCRQISQLVQSNGKRLFLVDTLALVRRLEAEGVPSKQAEAITASITEVLNDSLENVSQSVVSKAEMQRTEMIQESNLSRFKSEVQSSQDHHFSLLQHETEKLRDDIEKMRSELRHEIDKVTAGQRLDLNLEKGRIQEELANQNAENCNLTNKLDREIHALRAQLEAAKYDVIKSCIGTLVSISAVGLATLRILI</sequence>